<keyword evidence="1" id="KW-0472">Membrane</keyword>
<feature type="transmembrane region" description="Helical" evidence="1">
    <location>
        <begin position="149"/>
        <end position="174"/>
    </location>
</feature>
<keyword evidence="3" id="KW-0808">Transferase</keyword>
<feature type="domain" description="GGDEF" evidence="2">
    <location>
        <begin position="224"/>
        <end position="353"/>
    </location>
</feature>
<keyword evidence="1" id="KW-1133">Transmembrane helix</keyword>
<feature type="transmembrane region" description="Helical" evidence="1">
    <location>
        <begin position="72"/>
        <end position="92"/>
    </location>
</feature>
<evidence type="ECO:0000259" key="2">
    <source>
        <dbReference type="PROSITE" id="PS50887"/>
    </source>
</evidence>
<dbReference type="InterPro" id="IPR029787">
    <property type="entry name" value="Nucleotide_cyclase"/>
</dbReference>
<dbReference type="InterPro" id="IPR043128">
    <property type="entry name" value="Rev_trsase/Diguanyl_cyclase"/>
</dbReference>
<keyword evidence="1" id="KW-0812">Transmembrane</keyword>
<proteinExistence type="predicted"/>
<sequence>MGMINHKFDAETTPLYFYFALKRSYEIYAVYFLLLIICITGFGYPLHALPAAGWLIICLLARYYINHTFIRWNLLFYVTISAGWICYFLYYYGWETGATSFILPLMLVSMFSLYDTLFNKIAFTVFLFIMRMALFFHCQTHPPVYVLTGIHILIIQILNTVVFFVVTSVICISFSSNLQKAEQHLMLYNIELQQQAGTDPLTTLYNRRRMEEVLQNHIRANPNENFSIAIGDIDFFKKINDTYGHNCGDQVLKSLSDLFREKTLGAGHVCRWGGEEFLFFFPKMNLDNAATLMNEINIAVSKCIISYKDITIHVTMTFGVEENDFQSSISDIVKRADDKLYYGKTHGRDTVIS</sequence>
<dbReference type="InterPro" id="IPR050469">
    <property type="entry name" value="Diguanylate_Cyclase"/>
</dbReference>
<evidence type="ECO:0000313" key="3">
    <source>
        <dbReference type="EMBL" id="CUO07717.1"/>
    </source>
</evidence>
<dbReference type="PANTHER" id="PTHR45138">
    <property type="entry name" value="REGULATORY COMPONENTS OF SENSORY TRANSDUCTION SYSTEM"/>
    <property type="match status" value="1"/>
</dbReference>
<reference evidence="3 4" key="1">
    <citation type="submission" date="2015-09" db="EMBL/GenBank/DDBJ databases">
        <authorList>
            <consortium name="Pathogen Informatics"/>
        </authorList>
    </citation>
    <scope>NUCLEOTIDE SEQUENCE [LARGE SCALE GENOMIC DNA]</scope>
    <source>
        <strain evidence="3 4">2789STDY5608838</strain>
    </source>
</reference>
<dbReference type="PANTHER" id="PTHR45138:SF9">
    <property type="entry name" value="DIGUANYLATE CYCLASE DGCM-RELATED"/>
    <property type="match status" value="1"/>
</dbReference>
<dbReference type="EC" id="2.7.7.65" evidence="3"/>
<feature type="transmembrane region" description="Helical" evidence="1">
    <location>
        <begin position="48"/>
        <end position="65"/>
    </location>
</feature>
<accession>A0A174C4H3</accession>
<dbReference type="FunFam" id="3.30.70.270:FF:000001">
    <property type="entry name" value="Diguanylate cyclase domain protein"/>
    <property type="match status" value="1"/>
</dbReference>
<dbReference type="RefSeq" id="WP_055053543.1">
    <property type="nucleotide sequence ID" value="NZ_CYZA01000010.1"/>
</dbReference>
<dbReference type="EMBL" id="CYZA01000010">
    <property type="protein sequence ID" value="CUO07717.1"/>
    <property type="molecule type" value="Genomic_DNA"/>
</dbReference>
<dbReference type="InterPro" id="IPR000160">
    <property type="entry name" value="GGDEF_dom"/>
</dbReference>
<dbReference type="SMART" id="SM00267">
    <property type="entry name" value="GGDEF"/>
    <property type="match status" value="1"/>
</dbReference>
<evidence type="ECO:0000256" key="1">
    <source>
        <dbReference type="SAM" id="Phobius"/>
    </source>
</evidence>
<dbReference type="PROSITE" id="PS50887">
    <property type="entry name" value="GGDEF"/>
    <property type="match status" value="1"/>
</dbReference>
<gene>
    <name evidence="3" type="primary">ydaM_3</name>
    <name evidence="3" type="ORF">ERS852395_02024</name>
</gene>
<name>A0A174C4H3_9FIRM</name>
<dbReference type="CDD" id="cd01949">
    <property type="entry name" value="GGDEF"/>
    <property type="match status" value="1"/>
</dbReference>
<evidence type="ECO:0000313" key="4">
    <source>
        <dbReference type="Proteomes" id="UP000095447"/>
    </source>
</evidence>
<dbReference type="GO" id="GO:0052621">
    <property type="term" value="F:diguanylate cyclase activity"/>
    <property type="evidence" value="ECO:0007669"/>
    <property type="project" value="UniProtKB-EC"/>
</dbReference>
<dbReference type="SUPFAM" id="SSF55073">
    <property type="entry name" value="Nucleotide cyclase"/>
    <property type="match status" value="1"/>
</dbReference>
<dbReference type="Pfam" id="PF00990">
    <property type="entry name" value="GGDEF"/>
    <property type="match status" value="1"/>
</dbReference>
<dbReference type="NCBIfam" id="TIGR00254">
    <property type="entry name" value="GGDEF"/>
    <property type="match status" value="1"/>
</dbReference>
<keyword evidence="3" id="KW-0548">Nucleotidyltransferase</keyword>
<dbReference type="AlphaFoldDB" id="A0A174C4H3"/>
<dbReference type="Proteomes" id="UP000095447">
    <property type="component" value="Unassembled WGS sequence"/>
</dbReference>
<protein>
    <submittedName>
        <fullName evidence="3">Probable diguanylate cyclase YdaM</fullName>
        <ecNumber evidence="3">2.7.7.65</ecNumber>
    </submittedName>
</protein>
<dbReference type="Gene3D" id="3.30.70.270">
    <property type="match status" value="1"/>
</dbReference>
<organism evidence="3 4">
    <name type="scientific">Blautia obeum</name>
    <dbReference type="NCBI Taxonomy" id="40520"/>
    <lineage>
        <taxon>Bacteria</taxon>
        <taxon>Bacillati</taxon>
        <taxon>Bacillota</taxon>
        <taxon>Clostridia</taxon>
        <taxon>Lachnospirales</taxon>
        <taxon>Lachnospiraceae</taxon>
        <taxon>Blautia</taxon>
    </lineage>
</organism>
<feature type="transmembrane region" description="Helical" evidence="1">
    <location>
        <begin position="25"/>
        <end position="42"/>
    </location>
</feature>